<evidence type="ECO:0000256" key="2">
    <source>
        <dbReference type="ARBA" id="ARBA00007663"/>
    </source>
</evidence>
<evidence type="ECO:0000256" key="1">
    <source>
        <dbReference type="ARBA" id="ARBA00004496"/>
    </source>
</evidence>
<keyword evidence="5" id="KW-0963">Cytoplasm</keyword>
<keyword evidence="9" id="KW-0547">Nucleotide-binding</keyword>
<keyword evidence="7" id="KW-0819">tRNA processing</keyword>
<comment type="catalytic activity">
    <reaction evidence="12">
        <text>L-threonine + hydrogencarbonate + ATP = L-threonylcarbamoyladenylate + diphosphate + H2O</text>
        <dbReference type="Rhea" id="RHEA:36407"/>
        <dbReference type="ChEBI" id="CHEBI:15377"/>
        <dbReference type="ChEBI" id="CHEBI:17544"/>
        <dbReference type="ChEBI" id="CHEBI:30616"/>
        <dbReference type="ChEBI" id="CHEBI:33019"/>
        <dbReference type="ChEBI" id="CHEBI:57926"/>
        <dbReference type="ChEBI" id="CHEBI:73682"/>
        <dbReference type="EC" id="2.7.7.87"/>
    </reaction>
</comment>
<dbReference type="InterPro" id="IPR050156">
    <property type="entry name" value="TC-AMP_synthase_SUA5"/>
</dbReference>
<dbReference type="Pfam" id="PF03481">
    <property type="entry name" value="Sua5_C"/>
    <property type="match status" value="1"/>
</dbReference>
<dbReference type="InterPro" id="IPR005145">
    <property type="entry name" value="Sua5_C"/>
</dbReference>
<dbReference type="Gene3D" id="3.90.870.10">
    <property type="entry name" value="DHBP synthase"/>
    <property type="match status" value="1"/>
</dbReference>
<accession>A0A3B1D458</accession>
<dbReference type="GO" id="GO:0003725">
    <property type="term" value="F:double-stranded RNA binding"/>
    <property type="evidence" value="ECO:0007669"/>
    <property type="project" value="InterPro"/>
</dbReference>
<keyword evidence="8 14" id="KW-0548">Nucleotidyltransferase</keyword>
<evidence type="ECO:0000313" key="14">
    <source>
        <dbReference type="EMBL" id="VAX26475.1"/>
    </source>
</evidence>
<evidence type="ECO:0000256" key="4">
    <source>
        <dbReference type="ARBA" id="ARBA00015492"/>
    </source>
</evidence>
<gene>
    <name evidence="14" type="ORF">MNBD_IGNAVI01-1309</name>
</gene>
<dbReference type="GO" id="GO:0008033">
    <property type="term" value="P:tRNA processing"/>
    <property type="evidence" value="ECO:0007669"/>
    <property type="project" value="UniProtKB-KW"/>
</dbReference>
<dbReference type="SUPFAM" id="SSF55821">
    <property type="entry name" value="YrdC/RibB"/>
    <property type="match status" value="1"/>
</dbReference>
<dbReference type="GO" id="GO:0061710">
    <property type="term" value="F:L-threonylcarbamoyladenylate synthase"/>
    <property type="evidence" value="ECO:0007669"/>
    <property type="project" value="UniProtKB-EC"/>
</dbReference>
<dbReference type="Gene3D" id="3.40.50.11030">
    <property type="entry name" value="Threonylcarbamoyl-AMP synthase, C-terminal domain"/>
    <property type="match status" value="1"/>
</dbReference>
<dbReference type="PANTHER" id="PTHR17490:SF16">
    <property type="entry name" value="THREONYLCARBAMOYL-AMP SYNTHASE"/>
    <property type="match status" value="1"/>
</dbReference>
<keyword evidence="10" id="KW-0067">ATP-binding</keyword>
<dbReference type="Pfam" id="PF01300">
    <property type="entry name" value="Sua5_yciO_yrdC"/>
    <property type="match status" value="1"/>
</dbReference>
<comment type="subcellular location">
    <subcellularLocation>
        <location evidence="1">Cytoplasm</location>
    </subcellularLocation>
</comment>
<sequence>MILEANTENINKAAEAIKSGEIIAFPTETVYGLGADGLNPTAVAKIFEAKNRPSFNPLILHIASAENLYELVDIKSRDVEKLIAAFWPGPLTLVLPKKEIVPDIVTAGNPTVAVRMPKHPVALDLIKASQTPIAAPSANTFGFLSPTTAAHVEKQLGDKVNIILDGGKSDIGVESTIIEITEKEIYLLRPGGIAIEQIEKICNTEIVFKQTDSNNPNAPGQLLQHYAPKVPIKFLSEINETDIKNKKLACLFFKANNTNLKFKRIEILSPSGNFHEAAANLFHHLHLLEVLDIDLILVEPVEEKGLGIAIMDRLRKATNRYR</sequence>
<evidence type="ECO:0000256" key="10">
    <source>
        <dbReference type="ARBA" id="ARBA00022840"/>
    </source>
</evidence>
<comment type="similarity">
    <text evidence="2">Belongs to the SUA5 family.</text>
</comment>
<evidence type="ECO:0000256" key="9">
    <source>
        <dbReference type="ARBA" id="ARBA00022741"/>
    </source>
</evidence>
<dbReference type="PROSITE" id="PS51163">
    <property type="entry name" value="YRDC"/>
    <property type="match status" value="1"/>
</dbReference>
<keyword evidence="6 14" id="KW-0808">Transferase</keyword>
<dbReference type="GO" id="GO:0005737">
    <property type="term" value="C:cytoplasm"/>
    <property type="evidence" value="ECO:0007669"/>
    <property type="project" value="UniProtKB-SubCell"/>
</dbReference>
<dbReference type="EC" id="2.7.7.87" evidence="3"/>
<evidence type="ECO:0000256" key="5">
    <source>
        <dbReference type="ARBA" id="ARBA00022490"/>
    </source>
</evidence>
<dbReference type="InterPro" id="IPR017945">
    <property type="entry name" value="DHBP_synth_RibB-like_a/b_dom"/>
</dbReference>
<proteinExistence type="inferred from homology"/>
<name>A0A3B1D458_9ZZZZ</name>
<dbReference type="EMBL" id="UOGD01000340">
    <property type="protein sequence ID" value="VAX26475.1"/>
    <property type="molecule type" value="Genomic_DNA"/>
</dbReference>
<dbReference type="GO" id="GO:0005524">
    <property type="term" value="F:ATP binding"/>
    <property type="evidence" value="ECO:0007669"/>
    <property type="project" value="UniProtKB-KW"/>
</dbReference>
<dbReference type="InterPro" id="IPR006070">
    <property type="entry name" value="Sua5-like_dom"/>
</dbReference>
<evidence type="ECO:0000256" key="12">
    <source>
        <dbReference type="ARBA" id="ARBA00048366"/>
    </source>
</evidence>
<dbReference type="GO" id="GO:0006450">
    <property type="term" value="P:regulation of translational fidelity"/>
    <property type="evidence" value="ECO:0007669"/>
    <property type="project" value="TreeGrafter"/>
</dbReference>
<dbReference type="NCBIfam" id="TIGR00057">
    <property type="entry name" value="L-threonylcarbamoyladenylate synthase"/>
    <property type="match status" value="1"/>
</dbReference>
<dbReference type="GO" id="GO:0000049">
    <property type="term" value="F:tRNA binding"/>
    <property type="evidence" value="ECO:0007669"/>
    <property type="project" value="TreeGrafter"/>
</dbReference>
<reference evidence="14" key="1">
    <citation type="submission" date="2018-06" db="EMBL/GenBank/DDBJ databases">
        <authorList>
            <person name="Zhirakovskaya E."/>
        </authorList>
    </citation>
    <scope>NUCLEOTIDE SEQUENCE</scope>
</reference>
<evidence type="ECO:0000256" key="3">
    <source>
        <dbReference type="ARBA" id="ARBA00012584"/>
    </source>
</evidence>
<dbReference type="InterPro" id="IPR038385">
    <property type="entry name" value="Sua5/YwlC_C"/>
</dbReference>
<dbReference type="PANTHER" id="PTHR17490">
    <property type="entry name" value="SUA5"/>
    <property type="match status" value="1"/>
</dbReference>
<evidence type="ECO:0000256" key="11">
    <source>
        <dbReference type="ARBA" id="ARBA00029774"/>
    </source>
</evidence>
<dbReference type="FunFam" id="3.90.870.10:FF:000009">
    <property type="entry name" value="Threonylcarbamoyl-AMP synthase, putative"/>
    <property type="match status" value="1"/>
</dbReference>
<dbReference type="InterPro" id="IPR010923">
    <property type="entry name" value="T(6)A37_SUA5"/>
</dbReference>
<protein>
    <recommendedName>
        <fullName evidence="4">Threonylcarbamoyl-AMP synthase</fullName>
        <ecNumber evidence="3">2.7.7.87</ecNumber>
    </recommendedName>
    <alternativeName>
        <fullName evidence="11">L-threonylcarbamoyladenylate synthase</fullName>
    </alternativeName>
</protein>
<evidence type="ECO:0000256" key="6">
    <source>
        <dbReference type="ARBA" id="ARBA00022679"/>
    </source>
</evidence>
<dbReference type="AlphaFoldDB" id="A0A3B1D458"/>
<feature type="domain" description="YrdC-like" evidence="13">
    <location>
        <begin position="7"/>
        <end position="193"/>
    </location>
</feature>
<evidence type="ECO:0000256" key="7">
    <source>
        <dbReference type="ARBA" id="ARBA00022694"/>
    </source>
</evidence>
<organism evidence="14">
    <name type="scientific">hydrothermal vent metagenome</name>
    <dbReference type="NCBI Taxonomy" id="652676"/>
    <lineage>
        <taxon>unclassified sequences</taxon>
        <taxon>metagenomes</taxon>
        <taxon>ecological metagenomes</taxon>
    </lineage>
</organism>
<evidence type="ECO:0000259" key="13">
    <source>
        <dbReference type="PROSITE" id="PS51163"/>
    </source>
</evidence>
<dbReference type="PIRSF" id="PIRSF004930">
    <property type="entry name" value="Tln_factor_SUA5"/>
    <property type="match status" value="1"/>
</dbReference>
<evidence type="ECO:0000256" key="8">
    <source>
        <dbReference type="ARBA" id="ARBA00022695"/>
    </source>
</evidence>